<dbReference type="Gene3D" id="2.115.10.20">
    <property type="entry name" value="Glycosyl hydrolase domain, family 43"/>
    <property type="match status" value="1"/>
</dbReference>
<evidence type="ECO:0000313" key="1">
    <source>
        <dbReference type="EMBL" id="HAW77724.1"/>
    </source>
</evidence>
<accession>A0A350P8V7</accession>
<proteinExistence type="predicted"/>
<comment type="caution">
    <text evidence="1">The sequence shown here is derived from an EMBL/GenBank/DDBJ whole genome shotgun (WGS) entry which is preliminary data.</text>
</comment>
<dbReference type="EMBL" id="DNAN01000648">
    <property type="protein sequence ID" value="HAW77724.1"/>
    <property type="molecule type" value="Genomic_DNA"/>
</dbReference>
<dbReference type="Proteomes" id="UP000263517">
    <property type="component" value="Unassembled WGS sequence"/>
</dbReference>
<protein>
    <submittedName>
        <fullName evidence="1">Uncharacterized protein</fullName>
    </submittedName>
</protein>
<name>A0A350P8V7_9ALTE</name>
<sequence length="356" mass="41098">MLQDRFHHQKSGVLYPIKTPKVPGAVPTAHEQSQAIGGNLTRIVHGFPDYAVANFSPCLTVHNKTPWLVWRTQPEPFIFRWDNNYFYNNNRPTEVFLGIMKRDNEVSNAHSIRPSKHQLSYEDPRLFIGSDEELYCQFVSSRYASQTKKQDRFFNDPKVWVSHIQDGYATRATLPPQGENRVKGKSEKNWCYFTHNGETKLLYSTIPLIICEPQGQRQIQSRILRTVSGQHPTFNSTAPIDLNGEHLIFYHWKHMSFMPDGRHYLQYHCSAYMLDKEMTKITHIVKQPLWSGSLADELIWWTYSNGQKVSTQPACILPFGGVAQGDELLMPLGVNDAWIGMFRCKLDCLMAFMEPV</sequence>
<reference evidence="1 2" key="1">
    <citation type="journal article" date="2018" name="Nat. Biotechnol.">
        <title>A standardized bacterial taxonomy based on genome phylogeny substantially revises the tree of life.</title>
        <authorList>
            <person name="Parks D.H."/>
            <person name="Chuvochina M."/>
            <person name="Waite D.W."/>
            <person name="Rinke C."/>
            <person name="Skarshewski A."/>
            <person name="Chaumeil P.A."/>
            <person name="Hugenholtz P."/>
        </authorList>
    </citation>
    <scope>NUCLEOTIDE SEQUENCE [LARGE SCALE GENOMIC DNA]</scope>
    <source>
        <strain evidence="1">UBA11978</strain>
    </source>
</reference>
<evidence type="ECO:0000313" key="2">
    <source>
        <dbReference type="Proteomes" id="UP000263517"/>
    </source>
</evidence>
<gene>
    <name evidence="1" type="ORF">DCW74_18560</name>
</gene>
<dbReference type="InterPro" id="IPR023296">
    <property type="entry name" value="Glyco_hydro_beta-prop_sf"/>
</dbReference>
<dbReference type="AlphaFoldDB" id="A0A350P8V7"/>
<organism evidence="1 2">
    <name type="scientific">Alteromonas australica</name>
    <dbReference type="NCBI Taxonomy" id="589873"/>
    <lineage>
        <taxon>Bacteria</taxon>
        <taxon>Pseudomonadati</taxon>
        <taxon>Pseudomonadota</taxon>
        <taxon>Gammaproteobacteria</taxon>
        <taxon>Alteromonadales</taxon>
        <taxon>Alteromonadaceae</taxon>
        <taxon>Alteromonas/Salinimonas group</taxon>
        <taxon>Alteromonas</taxon>
    </lineage>
</organism>